<evidence type="ECO:0000313" key="5">
    <source>
        <dbReference type="Proteomes" id="UP000034873"/>
    </source>
</evidence>
<organism evidence="4 5">
    <name type="scientific">candidate division WWE3 bacterium GW2011_GWC1_47_10</name>
    <dbReference type="NCBI Taxonomy" id="1619122"/>
    <lineage>
        <taxon>Bacteria</taxon>
        <taxon>Katanobacteria</taxon>
    </lineage>
</organism>
<sequence length="450" mass="48818">MPAFIVVSLSGNQLYVSADPGLANGFTAQTRIMPPGAVDNSQIVDAKVFANILAEAIVALVGPNAKNSTLHFLVEPQDVYVRFISTRKDSGDVSSQIEAEVAAKLEGVNVADLYYSCQKIAPFVFQFVGIKKNAVSAYLEVGSSLGIPVAAVTPWVLLLPKYVNKGAPCVFLARRLDNQIVALSELNGVYFSEAYTEDKSVEELQTLVQKLSVYERSKPIQNVYTLDYEQFSLSSSYVVAELFADEKFAKWPQHKLHVLYESVMAADPNGALFGTQLNLLNLLPVPVGSQKQSSLVYVGATLGVVLSVGALVGGIMMLKNSGRSALEKVQQPQQVLSEATHEATESTQTTQSQQLPELKRDDIRLRVENGAGVAGVAAKSRDELLALGYQVVSIGNAAENRSDTLVRMKADKRVYRDLLFSDLKDKHDVVIEDTLAADAEYDVLVVIGAK</sequence>
<name>A0A0G1R0B7_UNCKA</name>
<keyword evidence="2" id="KW-0472">Membrane</keyword>
<evidence type="ECO:0000256" key="1">
    <source>
        <dbReference type="SAM" id="MobiDB-lite"/>
    </source>
</evidence>
<proteinExistence type="predicted"/>
<comment type="caution">
    <text evidence="4">The sequence shown here is derived from an EMBL/GenBank/DDBJ whole genome shotgun (WGS) entry which is preliminary data.</text>
</comment>
<dbReference type="Proteomes" id="UP000034873">
    <property type="component" value="Unassembled WGS sequence"/>
</dbReference>
<dbReference type="STRING" id="1619122.UX73_C0019G0010"/>
<feature type="region of interest" description="Disordered" evidence="1">
    <location>
        <begin position="336"/>
        <end position="356"/>
    </location>
</feature>
<keyword evidence="2" id="KW-1133">Transmembrane helix</keyword>
<keyword evidence="2" id="KW-0812">Transmembrane</keyword>
<evidence type="ECO:0000313" key="4">
    <source>
        <dbReference type="EMBL" id="KKU50616.1"/>
    </source>
</evidence>
<reference evidence="4 5" key="1">
    <citation type="journal article" date="2015" name="Nature">
        <title>rRNA introns, odd ribosomes, and small enigmatic genomes across a large radiation of phyla.</title>
        <authorList>
            <person name="Brown C.T."/>
            <person name="Hug L.A."/>
            <person name="Thomas B.C."/>
            <person name="Sharon I."/>
            <person name="Castelle C.J."/>
            <person name="Singh A."/>
            <person name="Wilkins M.J."/>
            <person name="Williams K.H."/>
            <person name="Banfield J.F."/>
        </authorList>
    </citation>
    <scope>NUCLEOTIDE SEQUENCE [LARGE SCALE GENOMIC DNA]</scope>
</reference>
<dbReference type="InterPro" id="IPR027381">
    <property type="entry name" value="LytR/CpsA/Psr_C"/>
</dbReference>
<feature type="domain" description="LytR/CpsA/Psr regulator C-terminal" evidence="3">
    <location>
        <begin position="362"/>
        <end position="449"/>
    </location>
</feature>
<protein>
    <submittedName>
        <fullName evidence="4">Seg</fullName>
    </submittedName>
</protein>
<dbReference type="AlphaFoldDB" id="A0A0G1R0B7"/>
<dbReference type="Gene3D" id="3.30.70.2390">
    <property type="match status" value="1"/>
</dbReference>
<evidence type="ECO:0000259" key="3">
    <source>
        <dbReference type="Pfam" id="PF13399"/>
    </source>
</evidence>
<dbReference type="EMBL" id="LCNH01000019">
    <property type="protein sequence ID" value="KKU50616.1"/>
    <property type="molecule type" value="Genomic_DNA"/>
</dbReference>
<accession>A0A0G1R0B7</accession>
<gene>
    <name evidence="4" type="ORF">UX73_C0019G0010</name>
</gene>
<feature type="transmembrane region" description="Helical" evidence="2">
    <location>
        <begin position="295"/>
        <end position="318"/>
    </location>
</feature>
<dbReference type="Pfam" id="PF13399">
    <property type="entry name" value="LytR_C"/>
    <property type="match status" value="1"/>
</dbReference>
<evidence type="ECO:0000256" key="2">
    <source>
        <dbReference type="SAM" id="Phobius"/>
    </source>
</evidence>
<feature type="compositionally biased region" description="Low complexity" evidence="1">
    <location>
        <begin position="345"/>
        <end position="354"/>
    </location>
</feature>